<keyword evidence="2" id="KW-1185">Reference proteome</keyword>
<dbReference type="EMBL" id="CZPZ01000007">
    <property type="protein sequence ID" value="CUS34005.1"/>
    <property type="molecule type" value="Genomic_DNA"/>
</dbReference>
<evidence type="ECO:0000313" key="1">
    <source>
        <dbReference type="EMBL" id="CUS34005.1"/>
    </source>
</evidence>
<accession>A0A0S4L939</accession>
<sequence length="143" mass="16330">MAERKDPYRNFNFVVEIDGVTQARFTDCTGFGASTDPIEYREGGKNTKTHKLPGLTKYDNIVLKWGLTDSRELYDWHRDVINGKVRRANGSIVVYDVDGVTEKVRWNFFDAWPTKWDGPDFTAKGTDVAIETLELAHEGIERA</sequence>
<name>A0A0S4L939_9BACT</name>
<dbReference type="InterPro" id="IPR010667">
    <property type="entry name" value="Phage_T4_Gp19"/>
</dbReference>
<evidence type="ECO:0008006" key="3">
    <source>
        <dbReference type="Google" id="ProtNLM"/>
    </source>
</evidence>
<dbReference type="GO" id="GO:0005198">
    <property type="term" value="F:structural molecule activity"/>
    <property type="evidence" value="ECO:0007669"/>
    <property type="project" value="InterPro"/>
</dbReference>
<dbReference type="Proteomes" id="UP000198736">
    <property type="component" value="Unassembled WGS sequence"/>
</dbReference>
<reference evidence="2" key="1">
    <citation type="submission" date="2015-10" db="EMBL/GenBank/DDBJ databases">
        <authorList>
            <person name="Luecker S."/>
            <person name="Luecker S."/>
        </authorList>
    </citation>
    <scope>NUCLEOTIDE SEQUENCE [LARGE SCALE GENOMIC DNA]</scope>
</reference>
<dbReference type="OrthoDB" id="9790161at2"/>
<dbReference type="AlphaFoldDB" id="A0A0S4L939"/>
<dbReference type="RefSeq" id="WP_090895485.1">
    <property type="nucleotide sequence ID" value="NZ_CZPZ01000007.1"/>
</dbReference>
<dbReference type="InterPro" id="IPR011747">
    <property type="entry name" value="CHP02241"/>
</dbReference>
<dbReference type="STRING" id="1742973.COMA2_150054"/>
<dbReference type="Pfam" id="PF06841">
    <property type="entry name" value="Phage_T4_gp19"/>
    <property type="match status" value="1"/>
</dbReference>
<proteinExistence type="predicted"/>
<protein>
    <recommendedName>
        <fullName evidence="3">Phage tail protein</fullName>
    </recommendedName>
</protein>
<dbReference type="NCBIfam" id="TIGR02241">
    <property type="entry name" value="conserved hypothetical phage tail region protein"/>
    <property type="match status" value="1"/>
</dbReference>
<evidence type="ECO:0000313" key="2">
    <source>
        <dbReference type="Proteomes" id="UP000198736"/>
    </source>
</evidence>
<organism evidence="1 2">
    <name type="scientific">Candidatus Nitrospira nitrificans</name>
    <dbReference type="NCBI Taxonomy" id="1742973"/>
    <lineage>
        <taxon>Bacteria</taxon>
        <taxon>Pseudomonadati</taxon>
        <taxon>Nitrospirota</taxon>
        <taxon>Nitrospiria</taxon>
        <taxon>Nitrospirales</taxon>
        <taxon>Nitrospiraceae</taxon>
        <taxon>Nitrospira</taxon>
    </lineage>
</organism>
<gene>
    <name evidence="1" type="ORF">COMA2_150054</name>
</gene>
<dbReference type="PANTHER" id="PTHR38009">
    <property type="entry name" value="CONSERVED HYPOTHETICAL PHAGE TAIL PROTEIN"/>
    <property type="match status" value="1"/>
</dbReference>
<dbReference type="PANTHER" id="PTHR38009:SF1">
    <property type="entry name" value="CONSERVED HYPOTHETICAL PHAGE TAIL PROTEIN"/>
    <property type="match status" value="1"/>
</dbReference>